<organism evidence="6 7">
    <name type="scientific">Emiliania huxleyi (strain CCMP1516)</name>
    <dbReference type="NCBI Taxonomy" id="280463"/>
    <lineage>
        <taxon>Eukaryota</taxon>
        <taxon>Haptista</taxon>
        <taxon>Haptophyta</taxon>
        <taxon>Prymnesiophyceae</taxon>
        <taxon>Isochrysidales</taxon>
        <taxon>Noelaerhabdaceae</taxon>
        <taxon>Emiliania</taxon>
    </lineage>
</organism>
<sequence length="291" mass="29810">MFWTATTRSGAPHKLDGDVASFAALLGRLAARDGGLSDEEAAAAELFDWTAPLHVARSPGRLDVMGGIADYSGSRVLQMPIGEACLVAAQRQPASAGVRAASFGSAAGGRTSVVHVALSELAGPAGPVPLAELRARLTSDGRAAWAAYVIGCLGVLYHDGAVSPADGGLAILVASDVPEAAGVSSSAAVEVASMSALLAALGKPPLSPDEKLALLCQKVENEVVGAPCGERRRGTATTSLRATLPSPLSLSLSLSLSRRYHGPARLRARPRGTPPLPPLPPCDRPRHRPHP</sequence>
<evidence type="ECO:0000256" key="3">
    <source>
        <dbReference type="SAM" id="MobiDB-lite"/>
    </source>
</evidence>
<evidence type="ECO:0000256" key="1">
    <source>
        <dbReference type="ARBA" id="ARBA00022741"/>
    </source>
</evidence>
<keyword evidence="7" id="KW-1185">Reference proteome</keyword>
<dbReference type="PaxDb" id="2903-EOD26687"/>
<dbReference type="EnsemblProtists" id="EOD26687">
    <property type="protein sequence ID" value="EOD26687"/>
    <property type="gene ID" value="EMIHUDRAFT_457326"/>
</dbReference>
<dbReference type="InterPro" id="IPR000705">
    <property type="entry name" value="Galactokinase"/>
</dbReference>
<proteinExistence type="predicted"/>
<dbReference type="Pfam" id="PF10509">
    <property type="entry name" value="GalKase_gal_bdg"/>
    <property type="match status" value="1"/>
</dbReference>
<dbReference type="GeneID" id="17272232"/>
<dbReference type="GO" id="GO:0005829">
    <property type="term" value="C:cytosol"/>
    <property type="evidence" value="ECO:0007669"/>
    <property type="project" value="TreeGrafter"/>
</dbReference>
<dbReference type="InterPro" id="IPR014721">
    <property type="entry name" value="Ribsml_uS5_D2-typ_fold_subgr"/>
</dbReference>
<feature type="domain" description="GHMP kinase N-terminal" evidence="4">
    <location>
        <begin position="148"/>
        <end position="229"/>
    </location>
</feature>
<dbReference type="RefSeq" id="XP_005779116.1">
    <property type="nucleotide sequence ID" value="XM_005779059.1"/>
</dbReference>
<dbReference type="GO" id="GO:0005524">
    <property type="term" value="F:ATP binding"/>
    <property type="evidence" value="ECO:0007669"/>
    <property type="project" value="UniProtKB-KW"/>
</dbReference>
<evidence type="ECO:0000313" key="6">
    <source>
        <dbReference type="EnsemblProtists" id="EOD26687"/>
    </source>
</evidence>
<evidence type="ECO:0000313" key="7">
    <source>
        <dbReference type="Proteomes" id="UP000013827"/>
    </source>
</evidence>
<dbReference type="GO" id="GO:0004335">
    <property type="term" value="F:galactokinase activity"/>
    <property type="evidence" value="ECO:0007669"/>
    <property type="project" value="InterPro"/>
</dbReference>
<dbReference type="HOGENOM" id="CLU_958439_0_0_1"/>
<dbReference type="GO" id="GO:0006012">
    <property type="term" value="P:galactose metabolic process"/>
    <property type="evidence" value="ECO:0007669"/>
    <property type="project" value="InterPro"/>
</dbReference>
<evidence type="ECO:0000259" key="5">
    <source>
        <dbReference type="Pfam" id="PF10509"/>
    </source>
</evidence>
<keyword evidence="2" id="KW-0067">ATP-binding</keyword>
<dbReference type="PRINTS" id="PR00473">
    <property type="entry name" value="GALCTOKINASE"/>
</dbReference>
<dbReference type="PRINTS" id="PR00959">
    <property type="entry name" value="MEVGALKINASE"/>
</dbReference>
<reference evidence="7" key="1">
    <citation type="journal article" date="2013" name="Nature">
        <title>Pan genome of the phytoplankton Emiliania underpins its global distribution.</title>
        <authorList>
            <person name="Read B.A."/>
            <person name="Kegel J."/>
            <person name="Klute M.J."/>
            <person name="Kuo A."/>
            <person name="Lefebvre S.C."/>
            <person name="Maumus F."/>
            <person name="Mayer C."/>
            <person name="Miller J."/>
            <person name="Monier A."/>
            <person name="Salamov A."/>
            <person name="Young J."/>
            <person name="Aguilar M."/>
            <person name="Claverie J.M."/>
            <person name="Frickenhaus S."/>
            <person name="Gonzalez K."/>
            <person name="Herman E.K."/>
            <person name="Lin Y.C."/>
            <person name="Napier J."/>
            <person name="Ogata H."/>
            <person name="Sarno A.F."/>
            <person name="Shmutz J."/>
            <person name="Schroeder D."/>
            <person name="de Vargas C."/>
            <person name="Verret F."/>
            <person name="von Dassow P."/>
            <person name="Valentin K."/>
            <person name="Van de Peer Y."/>
            <person name="Wheeler G."/>
            <person name="Dacks J.B."/>
            <person name="Delwiche C.F."/>
            <person name="Dyhrman S.T."/>
            <person name="Glockner G."/>
            <person name="John U."/>
            <person name="Richards T."/>
            <person name="Worden A.Z."/>
            <person name="Zhang X."/>
            <person name="Grigoriev I.V."/>
            <person name="Allen A.E."/>
            <person name="Bidle K."/>
            <person name="Borodovsky M."/>
            <person name="Bowler C."/>
            <person name="Brownlee C."/>
            <person name="Cock J.M."/>
            <person name="Elias M."/>
            <person name="Gladyshev V.N."/>
            <person name="Groth M."/>
            <person name="Guda C."/>
            <person name="Hadaegh A."/>
            <person name="Iglesias-Rodriguez M.D."/>
            <person name="Jenkins J."/>
            <person name="Jones B.M."/>
            <person name="Lawson T."/>
            <person name="Leese F."/>
            <person name="Lindquist E."/>
            <person name="Lobanov A."/>
            <person name="Lomsadze A."/>
            <person name="Malik S.B."/>
            <person name="Marsh M.E."/>
            <person name="Mackinder L."/>
            <person name="Mock T."/>
            <person name="Mueller-Roeber B."/>
            <person name="Pagarete A."/>
            <person name="Parker M."/>
            <person name="Probert I."/>
            <person name="Quesneville H."/>
            <person name="Raines C."/>
            <person name="Rensing S.A."/>
            <person name="Riano-Pachon D.M."/>
            <person name="Richier S."/>
            <person name="Rokitta S."/>
            <person name="Shiraiwa Y."/>
            <person name="Soanes D.M."/>
            <person name="van der Giezen M."/>
            <person name="Wahlund T.M."/>
            <person name="Williams B."/>
            <person name="Wilson W."/>
            <person name="Wolfe G."/>
            <person name="Wurch L.L."/>
        </authorList>
    </citation>
    <scope>NUCLEOTIDE SEQUENCE</scope>
</reference>
<keyword evidence="1" id="KW-0547">Nucleotide-binding</keyword>
<dbReference type="Proteomes" id="UP000013827">
    <property type="component" value="Unassembled WGS sequence"/>
</dbReference>
<dbReference type="PANTHER" id="PTHR10457">
    <property type="entry name" value="MEVALONATE KINASE/GALACTOKINASE"/>
    <property type="match status" value="1"/>
</dbReference>
<dbReference type="Gene3D" id="3.30.230.10">
    <property type="match status" value="1"/>
</dbReference>
<dbReference type="InterPro" id="IPR019539">
    <property type="entry name" value="GalKase_N"/>
</dbReference>
<dbReference type="InterPro" id="IPR020568">
    <property type="entry name" value="Ribosomal_Su5_D2-typ_SF"/>
</dbReference>
<reference evidence="6" key="2">
    <citation type="submission" date="2024-10" db="UniProtKB">
        <authorList>
            <consortium name="EnsemblProtists"/>
        </authorList>
    </citation>
    <scope>IDENTIFICATION</scope>
</reference>
<dbReference type="eggNOG" id="KOG0631">
    <property type="taxonomic scope" value="Eukaryota"/>
</dbReference>
<dbReference type="KEGG" id="ehx:EMIHUDRAFT_457326"/>
<evidence type="ECO:0008006" key="8">
    <source>
        <dbReference type="Google" id="ProtNLM"/>
    </source>
</evidence>
<dbReference type="AlphaFoldDB" id="A0A0D3JT52"/>
<dbReference type="STRING" id="2903.R1CVG8"/>
<name>A0A0D3JT52_EMIH1</name>
<dbReference type="SUPFAM" id="SSF54211">
    <property type="entry name" value="Ribosomal protein S5 domain 2-like"/>
    <property type="match status" value="1"/>
</dbReference>
<feature type="compositionally biased region" description="Pro residues" evidence="3">
    <location>
        <begin position="272"/>
        <end position="282"/>
    </location>
</feature>
<evidence type="ECO:0000256" key="2">
    <source>
        <dbReference type="ARBA" id="ARBA00022840"/>
    </source>
</evidence>
<evidence type="ECO:0000259" key="4">
    <source>
        <dbReference type="Pfam" id="PF00288"/>
    </source>
</evidence>
<feature type="region of interest" description="Disordered" evidence="3">
    <location>
        <begin position="263"/>
        <end position="291"/>
    </location>
</feature>
<dbReference type="PANTHER" id="PTHR10457:SF35">
    <property type="entry name" value="L-ARABINOKINASE"/>
    <property type="match status" value="1"/>
</dbReference>
<protein>
    <recommendedName>
        <fullName evidence="8">GHMP kinase N-terminal domain-containing protein</fullName>
    </recommendedName>
</protein>
<feature type="domain" description="Galactokinase N-terminal" evidence="5">
    <location>
        <begin position="47"/>
        <end position="91"/>
    </location>
</feature>
<dbReference type="Pfam" id="PF00288">
    <property type="entry name" value="GHMP_kinases_N"/>
    <property type="match status" value="1"/>
</dbReference>
<accession>A0A0D3JT52</accession>
<dbReference type="InterPro" id="IPR006204">
    <property type="entry name" value="GHMP_kinase_N_dom"/>
</dbReference>